<evidence type="ECO:0000313" key="1">
    <source>
        <dbReference type="EMBL" id="CAG8852260.1"/>
    </source>
</evidence>
<name>A0ACA9SZR0_9GLOM</name>
<protein>
    <submittedName>
        <fullName evidence="1">15402_t:CDS:1</fullName>
    </submittedName>
</protein>
<accession>A0ACA9SZR0</accession>
<proteinExistence type="predicted"/>
<gene>
    <name evidence="1" type="ORF">RPERSI_LOCUS36982</name>
</gene>
<reference evidence="1" key="1">
    <citation type="submission" date="2021-06" db="EMBL/GenBank/DDBJ databases">
        <authorList>
            <person name="Kallberg Y."/>
            <person name="Tangrot J."/>
            <person name="Rosling A."/>
        </authorList>
    </citation>
    <scope>NUCLEOTIDE SEQUENCE</scope>
    <source>
        <strain evidence="1">MA461A</strain>
    </source>
</reference>
<organism evidence="1 2">
    <name type="scientific">Racocetra persica</name>
    <dbReference type="NCBI Taxonomy" id="160502"/>
    <lineage>
        <taxon>Eukaryota</taxon>
        <taxon>Fungi</taxon>
        <taxon>Fungi incertae sedis</taxon>
        <taxon>Mucoromycota</taxon>
        <taxon>Glomeromycotina</taxon>
        <taxon>Glomeromycetes</taxon>
        <taxon>Diversisporales</taxon>
        <taxon>Gigasporaceae</taxon>
        <taxon>Racocetra</taxon>
    </lineage>
</organism>
<sequence length="41" mass="4751">HDLVMDMNQMISIRGPDVYQSSIYTSIVKKQEYARSFSIAK</sequence>
<keyword evidence="2" id="KW-1185">Reference proteome</keyword>
<feature type="non-terminal residue" evidence="1">
    <location>
        <position position="1"/>
    </location>
</feature>
<evidence type="ECO:0000313" key="2">
    <source>
        <dbReference type="Proteomes" id="UP000789920"/>
    </source>
</evidence>
<feature type="non-terminal residue" evidence="1">
    <location>
        <position position="41"/>
    </location>
</feature>
<comment type="caution">
    <text evidence="1">The sequence shown here is derived from an EMBL/GenBank/DDBJ whole genome shotgun (WGS) entry which is preliminary data.</text>
</comment>
<dbReference type="Proteomes" id="UP000789920">
    <property type="component" value="Unassembled WGS sequence"/>
</dbReference>
<dbReference type="EMBL" id="CAJVQC010180923">
    <property type="protein sequence ID" value="CAG8852260.1"/>
    <property type="molecule type" value="Genomic_DNA"/>
</dbReference>